<comment type="function">
    <text evidence="6">Exonuclease involved in the 3' processing of various precursor tRNAs. Initiates hydrolysis at the 3'-terminus of an RNA molecule and releases 5'-mononucleotides.</text>
</comment>
<evidence type="ECO:0000256" key="1">
    <source>
        <dbReference type="ARBA" id="ARBA00022490"/>
    </source>
</evidence>
<dbReference type="EMBL" id="NFIE01000013">
    <property type="protein sequence ID" value="OUN88410.1"/>
    <property type="molecule type" value="Genomic_DNA"/>
</dbReference>
<dbReference type="HAMAP" id="MF_01899">
    <property type="entry name" value="RNase_D"/>
    <property type="match status" value="1"/>
</dbReference>
<dbReference type="SUPFAM" id="SSF53098">
    <property type="entry name" value="Ribonuclease H-like"/>
    <property type="match status" value="1"/>
</dbReference>
<dbReference type="PROSITE" id="PS50967">
    <property type="entry name" value="HRDC"/>
    <property type="match status" value="1"/>
</dbReference>
<dbReference type="CDD" id="cd06142">
    <property type="entry name" value="RNaseD_exo"/>
    <property type="match status" value="1"/>
</dbReference>
<dbReference type="AlphaFoldDB" id="A0A1Y3Y279"/>
<dbReference type="OrthoDB" id="144122at2"/>
<dbReference type="InterPro" id="IPR002121">
    <property type="entry name" value="HRDC_dom"/>
</dbReference>
<dbReference type="Gene3D" id="1.10.150.80">
    <property type="entry name" value="HRDC domain"/>
    <property type="match status" value="1"/>
</dbReference>
<dbReference type="SMART" id="SM00341">
    <property type="entry name" value="HRDC"/>
    <property type="match status" value="1"/>
</dbReference>
<dbReference type="GO" id="GO:0008408">
    <property type="term" value="F:3'-5' exonuclease activity"/>
    <property type="evidence" value="ECO:0007669"/>
    <property type="project" value="InterPro"/>
</dbReference>
<evidence type="ECO:0000256" key="6">
    <source>
        <dbReference type="HAMAP-Rule" id="MF_01899"/>
    </source>
</evidence>
<evidence type="ECO:0000259" key="7">
    <source>
        <dbReference type="PROSITE" id="PS50967"/>
    </source>
</evidence>
<dbReference type="EC" id="3.1.13.5" evidence="6"/>
<dbReference type="PANTHER" id="PTHR47649:SF1">
    <property type="entry name" value="RIBONUCLEASE D"/>
    <property type="match status" value="1"/>
</dbReference>
<keyword evidence="4 6" id="KW-0378">Hydrolase</keyword>
<dbReference type="SUPFAM" id="SSF47819">
    <property type="entry name" value="HRDC-like"/>
    <property type="match status" value="2"/>
</dbReference>
<dbReference type="Proteomes" id="UP000195781">
    <property type="component" value="Unassembled WGS sequence"/>
</dbReference>
<protein>
    <recommendedName>
        <fullName evidence="6">Ribonuclease D</fullName>
        <shortName evidence="6">RNase D</shortName>
        <ecNumber evidence="6">3.1.13.5</ecNumber>
    </recommendedName>
</protein>
<keyword evidence="9" id="KW-1185">Reference proteome</keyword>
<keyword evidence="5 6" id="KW-0269">Exonuclease</keyword>
<dbReference type="GO" id="GO:0033890">
    <property type="term" value="F:ribonuclease D activity"/>
    <property type="evidence" value="ECO:0007669"/>
    <property type="project" value="UniProtKB-UniRule"/>
</dbReference>
<dbReference type="RefSeq" id="WP_094335634.1">
    <property type="nucleotide sequence ID" value="NZ_NFIE01000013.1"/>
</dbReference>
<dbReference type="InterPro" id="IPR044876">
    <property type="entry name" value="HRDC_dom_sf"/>
</dbReference>
<dbReference type="Pfam" id="PF00570">
    <property type="entry name" value="HRDC"/>
    <property type="match status" value="1"/>
</dbReference>
<comment type="similarity">
    <text evidence="6">Belongs to the RNase D family.</text>
</comment>
<dbReference type="InterPro" id="IPR012337">
    <property type="entry name" value="RNaseH-like_sf"/>
</dbReference>
<comment type="caution">
    <text evidence="8">The sequence shown here is derived from an EMBL/GenBank/DDBJ whole genome shotgun (WGS) entry which is preliminary data.</text>
</comment>
<proteinExistence type="inferred from homology"/>
<sequence length="377" mass="42251">MYISTDEDLRSFCDRARAFEAVAVDTEFLREKTYHPRLCLVQVATPEECVAIDPLAVGDLAPLASLLGDPAVTKVFHACSQDMEVLLQTLGTLPAPIFDTQVAAAFLGERQQISYNGLVHAFCGVTLPKSESLTDWARRPLTVKQLEYALDDVRYLIQAYHLMVGRLNTEGRLGWVLDELAPLAAREHYEVDKREVYKKVKRVNSCTRRQLGIARELAAWREARAERRNIPRKWVISDEVLIALVKRAPRDEAGFRSIRGTEQLSEADVTSALMAVERGMTCPTAQLPPAFHTRPRPSGDHESVVDLMYALVRVVAERSGVAAGMIASRDDLSDYVEHPERSPLREGWRFELLGARLDDLLSGNMGLTVKDKKIEIL</sequence>
<name>A0A1Y3Y279_9ACTN</name>
<evidence type="ECO:0000256" key="4">
    <source>
        <dbReference type="ARBA" id="ARBA00022801"/>
    </source>
</evidence>
<comment type="cofactor">
    <cofactor evidence="6">
        <name>a divalent metal cation</name>
        <dbReference type="ChEBI" id="CHEBI:60240"/>
    </cofactor>
</comment>
<dbReference type="Gene3D" id="3.30.420.10">
    <property type="entry name" value="Ribonuclease H-like superfamily/Ribonuclease H"/>
    <property type="match status" value="1"/>
</dbReference>
<evidence type="ECO:0000256" key="2">
    <source>
        <dbReference type="ARBA" id="ARBA00022694"/>
    </source>
</evidence>
<evidence type="ECO:0000256" key="3">
    <source>
        <dbReference type="ARBA" id="ARBA00022722"/>
    </source>
</evidence>
<accession>A0A1Y3Y279</accession>
<evidence type="ECO:0000313" key="9">
    <source>
        <dbReference type="Proteomes" id="UP000195781"/>
    </source>
</evidence>
<dbReference type="InterPro" id="IPR006292">
    <property type="entry name" value="RNase_D"/>
</dbReference>
<evidence type="ECO:0000313" key="8">
    <source>
        <dbReference type="EMBL" id="OUN88410.1"/>
    </source>
</evidence>
<dbReference type="GO" id="GO:0005737">
    <property type="term" value="C:cytoplasm"/>
    <property type="evidence" value="ECO:0007669"/>
    <property type="project" value="UniProtKB-SubCell"/>
</dbReference>
<reference evidence="9" key="1">
    <citation type="submission" date="2017-04" db="EMBL/GenBank/DDBJ databases">
        <title>Function of individual gut microbiota members based on whole genome sequencing of pure cultures obtained from chicken caecum.</title>
        <authorList>
            <person name="Medvecky M."/>
            <person name="Cejkova D."/>
            <person name="Polansky O."/>
            <person name="Karasova D."/>
            <person name="Kubasova T."/>
            <person name="Cizek A."/>
            <person name="Rychlik I."/>
        </authorList>
    </citation>
    <scope>NUCLEOTIDE SEQUENCE [LARGE SCALE GENOMIC DNA]</scope>
    <source>
        <strain evidence="9">An5</strain>
    </source>
</reference>
<dbReference type="InterPro" id="IPR010997">
    <property type="entry name" value="HRDC-like_sf"/>
</dbReference>
<dbReference type="SMART" id="SM00474">
    <property type="entry name" value="35EXOc"/>
    <property type="match status" value="1"/>
</dbReference>
<organism evidence="8 9">
    <name type="scientific">[Collinsella] massiliensis</name>
    <dbReference type="NCBI Taxonomy" id="1232426"/>
    <lineage>
        <taxon>Bacteria</taxon>
        <taxon>Bacillati</taxon>
        <taxon>Actinomycetota</taxon>
        <taxon>Coriobacteriia</taxon>
        <taxon>Coriobacteriales</taxon>
        <taxon>Coriobacteriaceae</taxon>
        <taxon>Enorma</taxon>
    </lineage>
</organism>
<keyword evidence="3 6" id="KW-0540">Nuclease</keyword>
<gene>
    <name evidence="6" type="primary">rnd</name>
    <name evidence="8" type="ORF">B5G02_06425</name>
</gene>
<dbReference type="GO" id="GO:0000166">
    <property type="term" value="F:nucleotide binding"/>
    <property type="evidence" value="ECO:0007669"/>
    <property type="project" value="InterPro"/>
</dbReference>
<comment type="subcellular location">
    <subcellularLocation>
        <location evidence="6">Cytoplasm</location>
    </subcellularLocation>
</comment>
<dbReference type="Pfam" id="PF01612">
    <property type="entry name" value="DNA_pol_A_exo1"/>
    <property type="match status" value="1"/>
</dbReference>
<dbReference type="InterPro" id="IPR051086">
    <property type="entry name" value="RNase_D-like"/>
</dbReference>
<comment type="catalytic activity">
    <reaction evidence="6">
        <text>Exonucleolytic cleavage that removes extra residues from the 3'-terminus of tRNA to produce 5'-mononucleotides.</text>
        <dbReference type="EC" id="3.1.13.5"/>
    </reaction>
</comment>
<dbReference type="PANTHER" id="PTHR47649">
    <property type="entry name" value="RIBONUCLEASE D"/>
    <property type="match status" value="1"/>
</dbReference>
<dbReference type="InterPro" id="IPR002562">
    <property type="entry name" value="3'-5'_exonuclease_dom"/>
</dbReference>
<evidence type="ECO:0000256" key="5">
    <source>
        <dbReference type="ARBA" id="ARBA00022839"/>
    </source>
</evidence>
<dbReference type="NCBIfam" id="TIGR01388">
    <property type="entry name" value="rnd"/>
    <property type="match status" value="1"/>
</dbReference>
<keyword evidence="1 6" id="KW-0963">Cytoplasm</keyword>
<keyword evidence="2 6" id="KW-0819">tRNA processing</keyword>
<dbReference type="GO" id="GO:0003676">
    <property type="term" value="F:nucleic acid binding"/>
    <property type="evidence" value="ECO:0007669"/>
    <property type="project" value="InterPro"/>
</dbReference>
<dbReference type="GO" id="GO:0042780">
    <property type="term" value="P:tRNA 3'-end processing"/>
    <property type="evidence" value="ECO:0007669"/>
    <property type="project" value="UniProtKB-UniRule"/>
</dbReference>
<dbReference type="InterPro" id="IPR036397">
    <property type="entry name" value="RNaseH_sf"/>
</dbReference>
<feature type="domain" description="HRDC" evidence="7">
    <location>
        <begin position="207"/>
        <end position="286"/>
    </location>
</feature>